<dbReference type="AlphaFoldDB" id="A0A0D1XUJ1"/>
<dbReference type="RefSeq" id="XP_016216285.1">
    <property type="nucleotide sequence ID" value="XM_016355979.1"/>
</dbReference>
<dbReference type="VEuPathDB" id="FungiDB:PV09_02867"/>
<evidence type="ECO:0000313" key="3">
    <source>
        <dbReference type="EMBL" id="KIW06416.1"/>
    </source>
</evidence>
<protein>
    <recommendedName>
        <fullName evidence="2">BAG domain-containing protein</fullName>
    </recommendedName>
</protein>
<accession>A0A0D1XUJ1</accession>
<feature type="region of interest" description="Disordered" evidence="1">
    <location>
        <begin position="1"/>
        <end position="29"/>
    </location>
</feature>
<dbReference type="InterPro" id="IPR039690">
    <property type="entry name" value="SNRNP25"/>
</dbReference>
<feature type="compositionally biased region" description="Basic residues" evidence="1">
    <location>
        <begin position="165"/>
        <end position="179"/>
    </location>
</feature>
<evidence type="ECO:0000259" key="2">
    <source>
        <dbReference type="PROSITE" id="PS51035"/>
    </source>
</evidence>
<evidence type="ECO:0000256" key="1">
    <source>
        <dbReference type="SAM" id="MobiDB-lite"/>
    </source>
</evidence>
<dbReference type="GO" id="GO:0000398">
    <property type="term" value="P:mRNA splicing, via spliceosome"/>
    <property type="evidence" value="ECO:0007669"/>
    <property type="project" value="InterPro"/>
</dbReference>
<dbReference type="GO" id="GO:0051087">
    <property type="term" value="F:protein-folding chaperone binding"/>
    <property type="evidence" value="ECO:0007669"/>
    <property type="project" value="InterPro"/>
</dbReference>
<feature type="compositionally biased region" description="Acidic residues" evidence="1">
    <location>
        <begin position="144"/>
        <end position="155"/>
    </location>
</feature>
<evidence type="ECO:0000313" key="4">
    <source>
        <dbReference type="Proteomes" id="UP000053259"/>
    </source>
</evidence>
<dbReference type="STRING" id="253628.A0A0D1XUJ1"/>
<organism evidence="3 4">
    <name type="scientific">Verruconis gallopava</name>
    <dbReference type="NCBI Taxonomy" id="253628"/>
    <lineage>
        <taxon>Eukaryota</taxon>
        <taxon>Fungi</taxon>
        <taxon>Dikarya</taxon>
        <taxon>Ascomycota</taxon>
        <taxon>Pezizomycotina</taxon>
        <taxon>Dothideomycetes</taxon>
        <taxon>Pleosporomycetidae</taxon>
        <taxon>Venturiales</taxon>
        <taxon>Sympoventuriaceae</taxon>
        <taxon>Verruconis</taxon>
    </lineage>
</organism>
<dbReference type="PANTHER" id="PTHR14942">
    <property type="entry name" value="U11/U12 SMALL NUCLEAR RIBONUCLEOPROTEIN 25 KDA PROTEIN"/>
    <property type="match status" value="1"/>
</dbReference>
<dbReference type="InterPro" id="IPR036533">
    <property type="entry name" value="BAG_dom_sf"/>
</dbReference>
<feature type="compositionally biased region" description="Polar residues" evidence="1">
    <location>
        <begin position="184"/>
        <end position="196"/>
    </location>
</feature>
<dbReference type="PROSITE" id="PS51035">
    <property type="entry name" value="BAG"/>
    <property type="match status" value="1"/>
</dbReference>
<dbReference type="Gene3D" id="1.20.58.120">
    <property type="entry name" value="BAG domain"/>
    <property type="match status" value="1"/>
</dbReference>
<gene>
    <name evidence="3" type="ORF">PV09_02867</name>
</gene>
<dbReference type="InParanoid" id="A0A0D1XUJ1"/>
<reference evidence="3 4" key="1">
    <citation type="submission" date="2015-01" db="EMBL/GenBank/DDBJ databases">
        <title>The Genome Sequence of Ochroconis gallopava CBS43764.</title>
        <authorList>
            <consortium name="The Broad Institute Genomics Platform"/>
            <person name="Cuomo C."/>
            <person name="de Hoog S."/>
            <person name="Gorbushina A."/>
            <person name="Stielow B."/>
            <person name="Teixiera M."/>
            <person name="Abouelleil A."/>
            <person name="Chapman S.B."/>
            <person name="Priest M."/>
            <person name="Young S.K."/>
            <person name="Wortman J."/>
            <person name="Nusbaum C."/>
            <person name="Birren B."/>
        </authorList>
    </citation>
    <scope>NUCLEOTIDE SEQUENCE [LARGE SCALE GENOMIC DNA]</scope>
    <source>
        <strain evidence="3 4">CBS 43764</strain>
    </source>
</reference>
<dbReference type="Proteomes" id="UP000053259">
    <property type="component" value="Unassembled WGS sequence"/>
</dbReference>
<feature type="domain" description="BAG" evidence="2">
    <location>
        <begin position="247"/>
        <end position="311"/>
    </location>
</feature>
<dbReference type="SUPFAM" id="SSF63491">
    <property type="entry name" value="BAG domain"/>
    <property type="match status" value="1"/>
</dbReference>
<dbReference type="HOGENOM" id="CLU_032998_0_0_1"/>
<feature type="compositionally biased region" description="Pro residues" evidence="1">
    <location>
        <begin position="207"/>
        <end position="225"/>
    </location>
</feature>
<feature type="compositionally biased region" description="Polar residues" evidence="1">
    <location>
        <begin position="17"/>
        <end position="29"/>
    </location>
</feature>
<sequence>MSWYSRFPSWSDRLSPFTRSSNKNDGQVSDSDFSYITAEDLAKANAGNGFVPSHDRDTDVLILKHKRVSYPVHFPAHSIDKGQLKIGDVRAAAAKKLELDPSQADRIKIFYRGKNLKDDSKSAKDEGLKSSIESELMLVIGDAVPEESSESESEDNAANGTGESKKKKRSRKRKSKKKKGGDSGTATPSSGYSNANIDPDATYAPSNAPPPRPTSTPRPQAPPQTPIEKLDAIASLFHTKFVPEAVQYINNPPKDKAKREFDHKRFSETILAQVLLKLDAVETEGDPAARQKRKDLVKEVQSMLNKLDDVVKT</sequence>
<feature type="region of interest" description="Disordered" evidence="1">
    <location>
        <begin position="144"/>
        <end position="227"/>
    </location>
</feature>
<dbReference type="EMBL" id="KN847535">
    <property type="protein sequence ID" value="KIW06416.1"/>
    <property type="molecule type" value="Genomic_DNA"/>
</dbReference>
<proteinExistence type="predicted"/>
<dbReference type="InterPro" id="IPR003103">
    <property type="entry name" value="BAG_domain"/>
</dbReference>
<dbReference type="GO" id="GO:0005681">
    <property type="term" value="C:spliceosomal complex"/>
    <property type="evidence" value="ECO:0007669"/>
    <property type="project" value="TreeGrafter"/>
</dbReference>
<dbReference type="GeneID" id="27310840"/>
<name>A0A0D1XUJ1_9PEZI</name>
<dbReference type="Pfam" id="PF02179">
    <property type="entry name" value="BAG"/>
    <property type="match status" value="1"/>
</dbReference>
<dbReference type="PANTHER" id="PTHR14942:SF0">
    <property type="entry name" value="U11_U12 SMALL NUCLEAR RIBONUCLEOPROTEIN 25 KDA PROTEIN"/>
    <property type="match status" value="1"/>
</dbReference>
<keyword evidence="4" id="KW-1185">Reference proteome</keyword>
<dbReference type="SMART" id="SM00264">
    <property type="entry name" value="BAG"/>
    <property type="match status" value="1"/>
</dbReference>
<dbReference type="OrthoDB" id="417450at2759"/>